<keyword evidence="6" id="KW-1185">Reference proteome</keyword>
<dbReference type="InterPro" id="IPR034704">
    <property type="entry name" value="Ribosomal_bL28/bL31-like_sf"/>
</dbReference>
<evidence type="ECO:0000313" key="5">
    <source>
        <dbReference type="EMBL" id="PIM95990.1"/>
    </source>
</evidence>
<protein>
    <submittedName>
        <fullName evidence="5">50S ribosomal protein L28</fullName>
    </submittedName>
</protein>
<dbReference type="EMBL" id="NXGP01000004">
    <property type="protein sequence ID" value="PIM95990.1"/>
    <property type="molecule type" value="Genomic_DNA"/>
</dbReference>
<dbReference type="InterPro" id="IPR026569">
    <property type="entry name" value="Ribosomal_bL28"/>
</dbReference>
<dbReference type="EMBL" id="NXGP01000038">
    <property type="protein sequence ID" value="PIM95797.1"/>
    <property type="molecule type" value="Genomic_DNA"/>
</dbReference>
<keyword evidence="3" id="KW-0687">Ribonucleoprotein</keyword>
<comment type="similarity">
    <text evidence="1">Belongs to the bacterial ribosomal protein bL28 family.</text>
</comment>
<evidence type="ECO:0000256" key="1">
    <source>
        <dbReference type="ARBA" id="ARBA00008760"/>
    </source>
</evidence>
<dbReference type="InterPro" id="IPR037147">
    <property type="entry name" value="Ribosomal_bL28_sf"/>
</dbReference>
<accession>A0ABX4MJP3</accession>
<evidence type="ECO:0000256" key="2">
    <source>
        <dbReference type="ARBA" id="ARBA00022980"/>
    </source>
</evidence>
<sequence>MFDGLKYIVKIRCKPGFGNNKSRFNKLTKRKFSINYKRNKFWSFILNDFVYIISSVKLVRSIRNYGSIDFYVINNNNICKQFVILRQHMINTLMS</sequence>
<comment type="caution">
    <text evidence="5">The sequence shown here is derived from an EMBL/GenBank/DDBJ whole genome shotgun (WGS) entry which is preliminary data.</text>
</comment>
<dbReference type="SUPFAM" id="SSF143800">
    <property type="entry name" value="L28p-like"/>
    <property type="match status" value="1"/>
</dbReference>
<evidence type="ECO:0000313" key="6">
    <source>
        <dbReference type="Proteomes" id="UP000228979"/>
    </source>
</evidence>
<organism evidence="5 6">
    <name type="scientific">Candidatus Hodgkinia cicadicola</name>
    <dbReference type="NCBI Taxonomy" id="573658"/>
    <lineage>
        <taxon>Bacteria</taxon>
        <taxon>Pseudomonadati</taxon>
        <taxon>Pseudomonadota</taxon>
        <taxon>Alphaproteobacteria</taxon>
        <taxon>Hyphomicrobiales</taxon>
        <taxon>Candidatus Hodgkinia</taxon>
    </lineage>
</organism>
<dbReference type="Gene3D" id="2.30.170.40">
    <property type="entry name" value="Ribosomal protein L28/L24"/>
    <property type="match status" value="1"/>
</dbReference>
<gene>
    <name evidence="5" type="primary">rpmB</name>
    <name evidence="5" type="ORF">trycra_19</name>
    <name evidence="4" type="ORF">trycra_62</name>
</gene>
<evidence type="ECO:0000313" key="4">
    <source>
        <dbReference type="EMBL" id="PIM95797.1"/>
    </source>
</evidence>
<evidence type="ECO:0000256" key="3">
    <source>
        <dbReference type="ARBA" id="ARBA00023274"/>
    </source>
</evidence>
<keyword evidence="2 5" id="KW-0689">Ribosomal protein</keyword>
<dbReference type="GO" id="GO:0005840">
    <property type="term" value="C:ribosome"/>
    <property type="evidence" value="ECO:0007669"/>
    <property type="project" value="UniProtKB-KW"/>
</dbReference>
<dbReference type="Proteomes" id="UP000228979">
    <property type="component" value="Unassembled WGS sequence"/>
</dbReference>
<proteinExistence type="inferred from homology"/>
<name>A0ABX4MJP3_9HYPH</name>
<reference evidence="5 6" key="1">
    <citation type="submission" date="2017-09" db="EMBL/GenBank/DDBJ databases">
        <authorList>
            <person name="Campbell M.A."/>
            <person name="Lukasik P."/>
            <person name="Simon C."/>
            <person name="McCutcheon J.P."/>
        </authorList>
    </citation>
    <scope>NUCLEOTIDE SEQUENCE [LARGE SCALE GENOMIC DNA]</scope>
    <source>
        <strain evidence="5 6">TRYCRA</strain>
    </source>
</reference>
<dbReference type="Pfam" id="PF00830">
    <property type="entry name" value="Ribosomal_L28"/>
    <property type="match status" value="1"/>
</dbReference>